<evidence type="ECO:0000259" key="1">
    <source>
        <dbReference type="Pfam" id="PF02627"/>
    </source>
</evidence>
<dbReference type="GO" id="GO:0051920">
    <property type="term" value="F:peroxiredoxin activity"/>
    <property type="evidence" value="ECO:0007669"/>
    <property type="project" value="InterPro"/>
</dbReference>
<sequence length="134" mass="14810">MNDRLTKGLETIKQYVTEEEAARMIESDALADVAPDLRKMIIEFAYGDVYSRPGLDVKSRALVVITAVVTQGATPQTKTHIQRGLHAGLTQTELVEALLQLVPYIGFPKVQNALTIAQQVFAEKIMHKSKSKDS</sequence>
<gene>
    <name evidence="2" type="ORF">OU989_13370</name>
</gene>
<dbReference type="Gene3D" id="1.20.1290.10">
    <property type="entry name" value="AhpD-like"/>
    <property type="match status" value="1"/>
</dbReference>
<feature type="domain" description="Carboxymuconolactone decarboxylase-like" evidence="1">
    <location>
        <begin position="35"/>
        <end position="118"/>
    </location>
</feature>
<dbReference type="KEGG" id="liu:OU989_13370"/>
<evidence type="ECO:0000313" key="2">
    <source>
        <dbReference type="EMBL" id="WDV05298.1"/>
    </source>
</evidence>
<dbReference type="EMBL" id="CP113527">
    <property type="protein sequence ID" value="WDV05298.1"/>
    <property type="molecule type" value="Genomic_DNA"/>
</dbReference>
<accession>A0AAJ5RL76</accession>
<name>A0AAJ5RL76_9BACI</name>
<dbReference type="InterPro" id="IPR052512">
    <property type="entry name" value="4CMD/NDH-1_regulator"/>
</dbReference>
<protein>
    <submittedName>
        <fullName evidence="2">Carboxymuconolactone decarboxylase family protein</fullName>
    </submittedName>
</protein>
<dbReference type="AlphaFoldDB" id="A0AAJ5RL76"/>
<dbReference type="PANTHER" id="PTHR33570:SF2">
    <property type="entry name" value="CARBOXYMUCONOLACTONE DECARBOXYLASE-LIKE DOMAIN-CONTAINING PROTEIN"/>
    <property type="match status" value="1"/>
</dbReference>
<dbReference type="Proteomes" id="UP001219585">
    <property type="component" value="Chromosome"/>
</dbReference>
<proteinExistence type="predicted"/>
<dbReference type="InterPro" id="IPR003779">
    <property type="entry name" value="CMD-like"/>
</dbReference>
<dbReference type="RefSeq" id="WP_274793530.1">
    <property type="nucleotide sequence ID" value="NZ_CP113527.1"/>
</dbReference>
<dbReference type="PANTHER" id="PTHR33570">
    <property type="entry name" value="4-CARBOXYMUCONOLACTONE DECARBOXYLASE FAMILY PROTEIN"/>
    <property type="match status" value="1"/>
</dbReference>
<dbReference type="InterPro" id="IPR029032">
    <property type="entry name" value="AhpD-like"/>
</dbReference>
<dbReference type="Pfam" id="PF02627">
    <property type="entry name" value="CMD"/>
    <property type="match status" value="1"/>
</dbReference>
<reference evidence="2" key="1">
    <citation type="submission" date="2022-11" db="EMBL/GenBank/DDBJ databases">
        <title>Lysinibacillus irui.</title>
        <authorList>
            <person name="Akintayo S.O."/>
        </authorList>
    </citation>
    <scope>NUCLEOTIDE SEQUENCE</scope>
    <source>
        <strain evidence="2">IRB4-01</strain>
    </source>
</reference>
<evidence type="ECO:0000313" key="3">
    <source>
        <dbReference type="Proteomes" id="UP001219585"/>
    </source>
</evidence>
<organism evidence="2 3">
    <name type="scientific">Lysinibacillus irui</name>
    <dbReference type="NCBI Taxonomy" id="2998077"/>
    <lineage>
        <taxon>Bacteria</taxon>
        <taxon>Bacillati</taxon>
        <taxon>Bacillota</taxon>
        <taxon>Bacilli</taxon>
        <taxon>Bacillales</taxon>
        <taxon>Bacillaceae</taxon>
        <taxon>Lysinibacillus</taxon>
    </lineage>
</organism>
<dbReference type="SUPFAM" id="SSF69118">
    <property type="entry name" value="AhpD-like"/>
    <property type="match status" value="1"/>
</dbReference>